<sequence>MITTNDNQRIEKSVVNGGIPDLPVQEQNFDQVLASTLTNSQKTALKEETTPEKNQSDNATPQNLDTTQAIDDADQTLQEVASENISFHKTKKSSSDETSDFSNADGVISFVAADLPTEQQIILPPDINPTVSADDQNLSAADEATRLLVSLIQASQSTGNTPVSTASGTVANETSVKNELATPSPILTALTQATTASTASTDESDLLSDDNTQNTLSSAATTSQSKSSFSSRSLSEQNETVADLKTRAQAIHQETSRRDESGASSFTPANQRDGLSASTQSLSAINVAVQQPVSVSAQTPVIQTSASIAPMVTAQINAQLGSGEWQQAISQQVIMFTRNGQQNAELRLHPQELGALQISLKLDDNQAHLHLVSANSQVRAAMEAALPHLRTSMAENGINLGQASVGSDTSPGWQQQAQQQSQNSHTAEQNILNDANGTQSSPIAPASVIASAGPLSGRVDIFA</sequence>
<dbReference type="AlphaFoldDB" id="A0A2U1TYF8"/>
<evidence type="ECO:0000259" key="2">
    <source>
        <dbReference type="Pfam" id="PF02120"/>
    </source>
</evidence>
<protein>
    <recommendedName>
        <fullName evidence="2">Flagellar hook-length control protein-like C-terminal domain-containing protein</fullName>
    </recommendedName>
</protein>
<feature type="compositionally biased region" description="Polar residues" evidence="1">
    <location>
        <begin position="400"/>
        <end position="413"/>
    </location>
</feature>
<dbReference type="Proteomes" id="UP000245138">
    <property type="component" value="Unassembled WGS sequence"/>
</dbReference>
<feature type="domain" description="Flagellar hook-length control protein-like C-terminal" evidence="2">
    <location>
        <begin position="331"/>
        <end position="412"/>
    </location>
</feature>
<evidence type="ECO:0000313" key="4">
    <source>
        <dbReference type="Proteomes" id="UP000245138"/>
    </source>
</evidence>
<dbReference type="PANTHER" id="PTHR37533:SF2">
    <property type="entry name" value="FLAGELLAR HOOK-LENGTH CONTROL PROTEIN"/>
    <property type="match status" value="1"/>
</dbReference>
<evidence type="ECO:0000256" key="1">
    <source>
        <dbReference type="SAM" id="MobiDB-lite"/>
    </source>
</evidence>
<feature type="region of interest" description="Disordered" evidence="1">
    <location>
        <begin position="40"/>
        <end position="64"/>
    </location>
</feature>
<keyword evidence="4" id="KW-1185">Reference proteome</keyword>
<dbReference type="Pfam" id="PF02120">
    <property type="entry name" value="Flg_hook"/>
    <property type="match status" value="1"/>
</dbReference>
<dbReference type="OrthoDB" id="1792985at2"/>
<dbReference type="InterPro" id="IPR052563">
    <property type="entry name" value="FliK"/>
</dbReference>
<comment type="caution">
    <text evidence="3">The sequence shown here is derived from an EMBL/GenBank/DDBJ whole genome shotgun (WGS) entry which is preliminary data.</text>
</comment>
<gene>
    <name evidence="3" type="ORF">B4923_05020</name>
</gene>
<dbReference type="EMBL" id="QDKJ01000003">
    <property type="protein sequence ID" value="PWC14441.1"/>
    <property type="molecule type" value="Genomic_DNA"/>
</dbReference>
<name>A0A2U1TYF8_9GAMM</name>
<accession>A0A2U1TYF8</accession>
<dbReference type="CDD" id="cd17470">
    <property type="entry name" value="T3SS_Flik_C"/>
    <property type="match status" value="1"/>
</dbReference>
<feature type="region of interest" description="Disordered" evidence="1">
    <location>
        <begin position="193"/>
        <end position="275"/>
    </location>
</feature>
<evidence type="ECO:0000313" key="3">
    <source>
        <dbReference type="EMBL" id="PWC14441.1"/>
    </source>
</evidence>
<feature type="region of interest" description="Disordered" evidence="1">
    <location>
        <begin position="400"/>
        <end position="427"/>
    </location>
</feature>
<feature type="compositionally biased region" description="Low complexity" evidence="1">
    <location>
        <begin position="211"/>
        <end position="235"/>
    </location>
</feature>
<feature type="compositionally biased region" description="Basic and acidic residues" evidence="1">
    <location>
        <begin position="44"/>
        <end position="55"/>
    </location>
</feature>
<dbReference type="Gene3D" id="3.30.750.140">
    <property type="match status" value="1"/>
</dbReference>
<reference evidence="3 4" key="1">
    <citation type="submission" date="2018-04" db="EMBL/GenBank/DDBJ databases">
        <title>Brenneria corticis sp.nov.</title>
        <authorList>
            <person name="Li Y."/>
        </authorList>
    </citation>
    <scope>NUCLEOTIDE SEQUENCE [LARGE SCALE GENOMIC DNA]</scope>
    <source>
        <strain evidence="3 4">LMG 27715</strain>
    </source>
</reference>
<proteinExistence type="predicted"/>
<organism evidence="3 4">
    <name type="scientific">Brenneria roseae subsp. americana</name>
    <dbReference type="NCBI Taxonomy" id="1508507"/>
    <lineage>
        <taxon>Bacteria</taxon>
        <taxon>Pseudomonadati</taxon>
        <taxon>Pseudomonadota</taxon>
        <taxon>Gammaproteobacteria</taxon>
        <taxon>Enterobacterales</taxon>
        <taxon>Pectobacteriaceae</taxon>
        <taxon>Brenneria</taxon>
    </lineage>
</organism>
<feature type="region of interest" description="Disordered" evidence="1">
    <location>
        <begin position="1"/>
        <end position="26"/>
    </location>
</feature>
<dbReference type="InterPro" id="IPR021136">
    <property type="entry name" value="Flagellar_hook_control-like_C"/>
</dbReference>
<dbReference type="PANTHER" id="PTHR37533">
    <property type="entry name" value="FLAGELLAR HOOK-LENGTH CONTROL PROTEIN"/>
    <property type="match status" value="1"/>
</dbReference>
<dbReference type="InterPro" id="IPR038610">
    <property type="entry name" value="FliK-like_C_sf"/>
</dbReference>